<feature type="transmembrane region" description="Helical" evidence="1">
    <location>
        <begin position="132"/>
        <end position="153"/>
    </location>
</feature>
<evidence type="ECO:0000313" key="2">
    <source>
        <dbReference type="EMBL" id="SMO81622.1"/>
    </source>
</evidence>
<dbReference type="Proteomes" id="UP000317315">
    <property type="component" value="Unassembled WGS sequence"/>
</dbReference>
<evidence type="ECO:0000256" key="1">
    <source>
        <dbReference type="SAM" id="Phobius"/>
    </source>
</evidence>
<organism evidence="2 3">
    <name type="scientific">Balnearium lithotrophicum</name>
    <dbReference type="NCBI Taxonomy" id="223788"/>
    <lineage>
        <taxon>Bacteria</taxon>
        <taxon>Pseudomonadati</taxon>
        <taxon>Aquificota</taxon>
        <taxon>Aquificia</taxon>
        <taxon>Desulfurobacteriales</taxon>
        <taxon>Desulfurobacteriaceae</taxon>
        <taxon>Balnearium</taxon>
    </lineage>
</organism>
<proteinExistence type="predicted"/>
<feature type="transmembrane region" description="Helical" evidence="1">
    <location>
        <begin position="48"/>
        <end position="67"/>
    </location>
</feature>
<dbReference type="RefSeq" id="WP_142936259.1">
    <property type="nucleotide sequence ID" value="NZ_FXTM01000037.1"/>
</dbReference>
<evidence type="ECO:0008006" key="4">
    <source>
        <dbReference type="Google" id="ProtNLM"/>
    </source>
</evidence>
<sequence>MERLKPLIVLFLLTVSTGLMLRSPSLIPFGLGLSIFIPPVFIRVLREYSLFWSSLLTFPALLFLFFLNRESLLDVSSVIVLGALFFLMKNFSPSITVTTGGVFLTFVTVLEETLFGLPKEVGPLKELLSYRYGIYFFSSSLFSYLSYGISRLFCRELRPLSNLKYGFWLVILFILSALGVVLKLSGVLGEVSKNLLIVSISLISLQGLTVSLWFWSKLSNLWKLITGISIIIFPAALFVLSAILGLLDYMLNFRKLEGGEENESNTN</sequence>
<feature type="transmembrane region" description="Helical" evidence="1">
    <location>
        <begin position="165"/>
        <end position="182"/>
    </location>
</feature>
<accession>A0A521ECT9</accession>
<name>A0A521ECT9_9BACT</name>
<keyword evidence="1" id="KW-1133">Transmembrane helix</keyword>
<dbReference type="OrthoDB" id="12714at2"/>
<keyword evidence="1" id="KW-0812">Transmembrane</keyword>
<feature type="transmembrane region" description="Helical" evidence="1">
    <location>
        <begin position="94"/>
        <end position="111"/>
    </location>
</feature>
<gene>
    <name evidence="2" type="ORF">SAMN06269117_1377</name>
</gene>
<feature type="transmembrane region" description="Helical" evidence="1">
    <location>
        <begin position="221"/>
        <end position="247"/>
    </location>
</feature>
<keyword evidence="3" id="KW-1185">Reference proteome</keyword>
<dbReference type="AlphaFoldDB" id="A0A521ECT9"/>
<keyword evidence="1" id="KW-0472">Membrane</keyword>
<protein>
    <recommendedName>
        <fullName evidence="4">DUF2232 domain-containing protein</fullName>
    </recommendedName>
</protein>
<dbReference type="EMBL" id="FXTM01000037">
    <property type="protein sequence ID" value="SMO81622.1"/>
    <property type="molecule type" value="Genomic_DNA"/>
</dbReference>
<reference evidence="2 3" key="1">
    <citation type="submission" date="2017-05" db="EMBL/GenBank/DDBJ databases">
        <authorList>
            <person name="Varghese N."/>
            <person name="Submissions S."/>
        </authorList>
    </citation>
    <scope>NUCLEOTIDE SEQUENCE [LARGE SCALE GENOMIC DNA]</scope>
    <source>
        <strain evidence="2 3">DSM 16304</strain>
    </source>
</reference>
<feature type="transmembrane region" description="Helical" evidence="1">
    <location>
        <begin position="194"/>
        <end position="215"/>
    </location>
</feature>
<evidence type="ECO:0000313" key="3">
    <source>
        <dbReference type="Proteomes" id="UP000317315"/>
    </source>
</evidence>